<comment type="catalytic activity">
    <reaction evidence="7 8">
        <text>cytidine(34) in tRNA(Ile2) + L-lysine + ATP = lysidine(34) in tRNA(Ile2) + AMP + diphosphate + H(+)</text>
        <dbReference type="Rhea" id="RHEA:43744"/>
        <dbReference type="Rhea" id="RHEA-COMP:10625"/>
        <dbReference type="Rhea" id="RHEA-COMP:10670"/>
        <dbReference type="ChEBI" id="CHEBI:15378"/>
        <dbReference type="ChEBI" id="CHEBI:30616"/>
        <dbReference type="ChEBI" id="CHEBI:32551"/>
        <dbReference type="ChEBI" id="CHEBI:33019"/>
        <dbReference type="ChEBI" id="CHEBI:82748"/>
        <dbReference type="ChEBI" id="CHEBI:83665"/>
        <dbReference type="ChEBI" id="CHEBI:456215"/>
        <dbReference type="EC" id="6.3.4.19"/>
    </reaction>
</comment>
<dbReference type="GO" id="GO:0006400">
    <property type="term" value="P:tRNA modification"/>
    <property type="evidence" value="ECO:0007669"/>
    <property type="project" value="UniProtKB-UniRule"/>
</dbReference>
<dbReference type="GeneID" id="49634988"/>
<dbReference type="STRING" id="732.ADJ80_06835"/>
<keyword evidence="3 8" id="KW-0436">Ligase</keyword>
<dbReference type="GO" id="GO:0005524">
    <property type="term" value="F:ATP binding"/>
    <property type="evidence" value="ECO:0007669"/>
    <property type="project" value="UniProtKB-UniRule"/>
</dbReference>
<evidence type="ECO:0000256" key="8">
    <source>
        <dbReference type="HAMAP-Rule" id="MF_01161"/>
    </source>
</evidence>
<feature type="domain" description="Lysidine-tRNA(Ile) synthetase C-terminal" evidence="9">
    <location>
        <begin position="377"/>
        <end position="433"/>
    </location>
</feature>
<accession>A0A336N6B5</accession>
<keyword evidence="2 8" id="KW-0963">Cytoplasm</keyword>
<keyword evidence="4 8" id="KW-0819">tRNA processing</keyword>
<dbReference type="InterPro" id="IPR014729">
    <property type="entry name" value="Rossmann-like_a/b/a_fold"/>
</dbReference>
<dbReference type="InterPro" id="IPR012094">
    <property type="entry name" value="tRNA_Ile_lys_synt"/>
</dbReference>
<organism evidence="10 11">
    <name type="scientific">Aggregatibacter aphrophilus</name>
    <name type="common">Haemophilus aphrophilus</name>
    <dbReference type="NCBI Taxonomy" id="732"/>
    <lineage>
        <taxon>Bacteria</taxon>
        <taxon>Pseudomonadati</taxon>
        <taxon>Pseudomonadota</taxon>
        <taxon>Gammaproteobacteria</taxon>
        <taxon>Pasteurellales</taxon>
        <taxon>Pasteurellaceae</taxon>
        <taxon>Aggregatibacter</taxon>
    </lineage>
</organism>
<dbReference type="CDD" id="cd01992">
    <property type="entry name" value="TilS_N"/>
    <property type="match status" value="1"/>
</dbReference>
<evidence type="ECO:0000313" key="10">
    <source>
        <dbReference type="EMBL" id="SSY95180.1"/>
    </source>
</evidence>
<dbReference type="EC" id="6.3.4.19" evidence="8"/>
<comment type="similarity">
    <text evidence="8">Belongs to the tRNA(Ile)-lysidine synthase family.</text>
</comment>
<dbReference type="InterPro" id="IPR011063">
    <property type="entry name" value="TilS/TtcA_N"/>
</dbReference>
<dbReference type="Gene3D" id="1.20.59.20">
    <property type="match status" value="1"/>
</dbReference>
<comment type="subcellular location">
    <subcellularLocation>
        <location evidence="1 8">Cytoplasm</location>
    </subcellularLocation>
</comment>
<gene>
    <name evidence="8 10" type="primary">tilS</name>
    <name evidence="10" type="ORF">NCTC5908_01228</name>
</gene>
<dbReference type="SUPFAM" id="SSF56037">
    <property type="entry name" value="PheT/TilS domain"/>
    <property type="match status" value="1"/>
</dbReference>
<dbReference type="GO" id="GO:0032267">
    <property type="term" value="F:tRNA(Ile)-lysidine synthase activity"/>
    <property type="evidence" value="ECO:0007669"/>
    <property type="project" value="UniProtKB-EC"/>
</dbReference>
<dbReference type="Pfam" id="PF11734">
    <property type="entry name" value="TilS_C"/>
    <property type="match status" value="1"/>
</dbReference>
<evidence type="ECO:0000256" key="3">
    <source>
        <dbReference type="ARBA" id="ARBA00022598"/>
    </source>
</evidence>
<dbReference type="InterPro" id="IPR012795">
    <property type="entry name" value="tRNA_Ile_lys_synt_N"/>
</dbReference>
<reference evidence="10 11" key="1">
    <citation type="submission" date="2018-06" db="EMBL/GenBank/DDBJ databases">
        <authorList>
            <consortium name="Pathogen Informatics"/>
            <person name="Doyle S."/>
        </authorList>
    </citation>
    <scope>NUCLEOTIDE SEQUENCE [LARGE SCALE GENOMIC DNA]</scope>
    <source>
        <strain evidence="10 11">NCTC5908</strain>
    </source>
</reference>
<feature type="binding site" evidence="8">
    <location>
        <begin position="25"/>
        <end position="30"/>
    </location>
    <ligand>
        <name>ATP</name>
        <dbReference type="ChEBI" id="CHEBI:30616"/>
    </ligand>
</feature>
<dbReference type="PANTHER" id="PTHR43033:SF1">
    <property type="entry name" value="TRNA(ILE)-LYSIDINE SYNTHASE-RELATED"/>
    <property type="match status" value="1"/>
</dbReference>
<evidence type="ECO:0000256" key="2">
    <source>
        <dbReference type="ARBA" id="ARBA00022490"/>
    </source>
</evidence>
<dbReference type="SUPFAM" id="SSF82829">
    <property type="entry name" value="MesJ substrate recognition domain-like"/>
    <property type="match status" value="1"/>
</dbReference>
<evidence type="ECO:0000256" key="6">
    <source>
        <dbReference type="ARBA" id="ARBA00022840"/>
    </source>
</evidence>
<dbReference type="Proteomes" id="UP000253728">
    <property type="component" value="Unassembled WGS sequence"/>
</dbReference>
<evidence type="ECO:0000256" key="5">
    <source>
        <dbReference type="ARBA" id="ARBA00022741"/>
    </source>
</evidence>
<proteinExistence type="inferred from homology"/>
<dbReference type="RefSeq" id="WP_005703392.1">
    <property type="nucleotide sequence ID" value="NZ_MAQF01000031.1"/>
</dbReference>
<dbReference type="HAMAP" id="MF_01161">
    <property type="entry name" value="tRNA_Ile_lys_synt"/>
    <property type="match status" value="1"/>
</dbReference>
<sequence length="436" mass="50451">MLLEQFSQQLRQLAPNQTQFLIGFSGGLDSTALLALFAKLRENQPHFQLRAIHIHHGLSSNADAWATHCENLCQQFQIPLLIQRVNVNMANGIEAGARQARYEAIAQHILPQEWLATAHHLQDQTETFFLALKRGSGLQGLSAMQPQSTVYNVPIFRPLLSFSRQQLLKFVQQQGITWIEDESNADNQYDRNFLRNQILPDLRQRWGHFDSAVQRCAQHCYEQQQLLNELLAEEYQKNVDKTDRTFKVQHFADYSAIKQRALLRLWLQECGVAMPSLVQLEHLISDVVFAKPDTQPQFRLENNIVRRYQHKLFLTPIFADISSNDIEAELDKPMALPDNLGTLRLQKTPQKMTALWHDENGNIYKETLALPLEKTKVWIRFGYSGKVKLTPKGMNQDIKKVWQNLNVPPWQRQRIPLIFYDDKLQSAVGFFTVSQN</sequence>
<comment type="function">
    <text evidence="8">Ligates lysine onto the cytidine present at position 34 of the AUA codon-specific tRNA(Ile) that contains the anticodon CAU, in an ATP-dependent manner. Cytidine is converted to lysidine, thus changing the amino acid specificity of the tRNA from methionine to isoleucine.</text>
</comment>
<dbReference type="SUPFAM" id="SSF52402">
    <property type="entry name" value="Adenine nucleotide alpha hydrolases-like"/>
    <property type="match status" value="1"/>
</dbReference>
<name>A0A336N6B5_AGGAP</name>
<evidence type="ECO:0000313" key="11">
    <source>
        <dbReference type="Proteomes" id="UP000253728"/>
    </source>
</evidence>
<dbReference type="PANTHER" id="PTHR43033">
    <property type="entry name" value="TRNA(ILE)-LYSIDINE SYNTHASE-RELATED"/>
    <property type="match status" value="1"/>
</dbReference>
<evidence type="ECO:0000256" key="4">
    <source>
        <dbReference type="ARBA" id="ARBA00022694"/>
    </source>
</evidence>
<dbReference type="InterPro" id="IPR012796">
    <property type="entry name" value="Lysidine-tRNA-synth_C"/>
</dbReference>
<evidence type="ECO:0000259" key="9">
    <source>
        <dbReference type="SMART" id="SM00977"/>
    </source>
</evidence>
<evidence type="ECO:0000256" key="7">
    <source>
        <dbReference type="ARBA" id="ARBA00048539"/>
    </source>
</evidence>
<dbReference type="AlphaFoldDB" id="A0A336N6B5"/>
<protein>
    <recommendedName>
        <fullName evidence="8">tRNA(Ile)-lysidine synthase</fullName>
        <ecNumber evidence="8">6.3.4.19</ecNumber>
    </recommendedName>
    <alternativeName>
        <fullName evidence="8">tRNA(Ile)-2-lysyl-cytidine synthase</fullName>
    </alternativeName>
    <alternativeName>
        <fullName evidence="8">tRNA(Ile)-lysidine synthetase</fullName>
    </alternativeName>
</protein>
<dbReference type="Gene3D" id="3.40.50.620">
    <property type="entry name" value="HUPs"/>
    <property type="match status" value="1"/>
</dbReference>
<dbReference type="Pfam" id="PF01171">
    <property type="entry name" value="ATP_bind_3"/>
    <property type="match status" value="1"/>
</dbReference>
<dbReference type="SMART" id="SM00977">
    <property type="entry name" value="TilS_C"/>
    <property type="match status" value="1"/>
</dbReference>
<keyword evidence="5 8" id="KW-0547">Nucleotide-binding</keyword>
<dbReference type="NCBIfam" id="TIGR02432">
    <property type="entry name" value="lysidine_TilS_N"/>
    <property type="match status" value="1"/>
</dbReference>
<comment type="domain">
    <text evidence="8">The N-terminal region contains the highly conserved SGGXDS motif, predicted to be a P-loop motif involved in ATP binding.</text>
</comment>
<dbReference type="Pfam" id="PF09179">
    <property type="entry name" value="TilS"/>
    <property type="match status" value="1"/>
</dbReference>
<evidence type="ECO:0000256" key="1">
    <source>
        <dbReference type="ARBA" id="ARBA00004496"/>
    </source>
</evidence>
<dbReference type="InterPro" id="IPR015262">
    <property type="entry name" value="tRNA_Ile_lys_synt_subst-bd"/>
</dbReference>
<dbReference type="GO" id="GO:0005737">
    <property type="term" value="C:cytoplasm"/>
    <property type="evidence" value="ECO:0007669"/>
    <property type="project" value="UniProtKB-SubCell"/>
</dbReference>
<keyword evidence="6 8" id="KW-0067">ATP-binding</keyword>
<dbReference type="NCBIfam" id="TIGR02433">
    <property type="entry name" value="lysidine_TilS_C"/>
    <property type="match status" value="1"/>
</dbReference>
<dbReference type="EMBL" id="UFSP01000001">
    <property type="protein sequence ID" value="SSY95180.1"/>
    <property type="molecule type" value="Genomic_DNA"/>
</dbReference>